<keyword evidence="5" id="KW-0560">Oxidoreductase</keyword>
<proteinExistence type="inferred from homology"/>
<dbReference type="SUPFAM" id="SSF54593">
    <property type="entry name" value="Glyoxalase/Bleomycin resistance protein/Dihydroxybiphenyl dioxygenase"/>
    <property type="match status" value="1"/>
</dbReference>
<keyword evidence="5" id="KW-0223">Dioxygenase</keyword>
<sequence>MHLDHPIPILRIFSTPLAETFYLDFLGFEKRWEHRFAPDLPLYMEIARDSLVLHLSEHFGDGTPGSAVFLPMEGIHTLQQDLINKKASFARPGVTKESWGFTMNISDPFGNHLRFCEQHHEHS</sequence>
<evidence type="ECO:0000259" key="4">
    <source>
        <dbReference type="PROSITE" id="PS51819"/>
    </source>
</evidence>
<dbReference type="InterPro" id="IPR000335">
    <property type="entry name" value="Bleomycin-R"/>
</dbReference>
<dbReference type="Proteomes" id="UP000264036">
    <property type="component" value="Unassembled WGS sequence"/>
</dbReference>
<gene>
    <name evidence="5" type="ORF">DD666_16635</name>
</gene>
<keyword evidence="3" id="KW-0046">Antibiotic resistance</keyword>
<organism evidence="5 6">
    <name type="scientific">Advenella kashmirensis</name>
    <dbReference type="NCBI Taxonomy" id="310575"/>
    <lineage>
        <taxon>Bacteria</taxon>
        <taxon>Pseudomonadati</taxon>
        <taxon>Pseudomonadota</taxon>
        <taxon>Betaproteobacteria</taxon>
        <taxon>Burkholderiales</taxon>
        <taxon>Alcaligenaceae</taxon>
    </lineage>
</organism>
<evidence type="ECO:0000256" key="2">
    <source>
        <dbReference type="ARBA" id="ARBA00021572"/>
    </source>
</evidence>
<dbReference type="GO" id="GO:0051213">
    <property type="term" value="F:dioxygenase activity"/>
    <property type="evidence" value="ECO:0007669"/>
    <property type="project" value="UniProtKB-KW"/>
</dbReference>
<dbReference type="PROSITE" id="PS51819">
    <property type="entry name" value="VOC"/>
    <property type="match status" value="1"/>
</dbReference>
<evidence type="ECO:0000313" key="6">
    <source>
        <dbReference type="Proteomes" id="UP000264036"/>
    </source>
</evidence>
<name>A0A356LJ77_9BURK</name>
<comment type="caution">
    <text evidence="5">The sequence shown here is derived from an EMBL/GenBank/DDBJ whole genome shotgun (WGS) entry which is preliminary data.</text>
</comment>
<dbReference type="Gene3D" id="3.10.180.10">
    <property type="entry name" value="2,3-Dihydroxybiphenyl 1,2-Dioxygenase, domain 1"/>
    <property type="match status" value="1"/>
</dbReference>
<evidence type="ECO:0000313" key="5">
    <source>
        <dbReference type="EMBL" id="HBP31027.1"/>
    </source>
</evidence>
<dbReference type="EMBL" id="DOEK01000035">
    <property type="protein sequence ID" value="HBP31027.1"/>
    <property type="molecule type" value="Genomic_DNA"/>
</dbReference>
<feature type="domain" description="VOC" evidence="4">
    <location>
        <begin position="2"/>
        <end position="118"/>
    </location>
</feature>
<reference evidence="5 6" key="1">
    <citation type="journal article" date="2018" name="Nat. Biotechnol.">
        <title>A standardized bacterial taxonomy based on genome phylogeny substantially revises the tree of life.</title>
        <authorList>
            <person name="Parks D.H."/>
            <person name="Chuvochina M."/>
            <person name="Waite D.W."/>
            <person name="Rinke C."/>
            <person name="Skarshewski A."/>
            <person name="Chaumeil P.A."/>
            <person name="Hugenholtz P."/>
        </authorList>
    </citation>
    <scope>NUCLEOTIDE SEQUENCE [LARGE SCALE GENOMIC DNA]</scope>
    <source>
        <strain evidence="5">UBA10707</strain>
    </source>
</reference>
<accession>A0A356LJ77</accession>
<dbReference type="GO" id="GO:0046677">
    <property type="term" value="P:response to antibiotic"/>
    <property type="evidence" value="ECO:0007669"/>
    <property type="project" value="UniProtKB-KW"/>
</dbReference>
<evidence type="ECO:0000256" key="1">
    <source>
        <dbReference type="ARBA" id="ARBA00011051"/>
    </source>
</evidence>
<dbReference type="InterPro" id="IPR037523">
    <property type="entry name" value="VOC_core"/>
</dbReference>
<comment type="similarity">
    <text evidence="1">Belongs to the bleomycin resistance protein family.</text>
</comment>
<dbReference type="InterPro" id="IPR029068">
    <property type="entry name" value="Glyas_Bleomycin-R_OHBP_Dase"/>
</dbReference>
<protein>
    <recommendedName>
        <fullName evidence="2">Bleomycin resistance protein</fullName>
    </recommendedName>
</protein>
<evidence type="ECO:0000256" key="3">
    <source>
        <dbReference type="ARBA" id="ARBA00023251"/>
    </source>
</evidence>
<dbReference type="Pfam" id="PF19581">
    <property type="entry name" value="Glyoxalase_7"/>
    <property type="match status" value="1"/>
</dbReference>
<dbReference type="AlphaFoldDB" id="A0A356LJ77"/>